<dbReference type="EMBL" id="MT142541">
    <property type="protein sequence ID" value="QJA84913.1"/>
    <property type="molecule type" value="Genomic_DNA"/>
</dbReference>
<proteinExistence type="predicted"/>
<name>A0A6M3KS11_9ZZZZ</name>
<evidence type="ECO:0000313" key="2">
    <source>
        <dbReference type="EMBL" id="QJA76428.1"/>
    </source>
</evidence>
<evidence type="ECO:0000256" key="1">
    <source>
        <dbReference type="SAM" id="Coils"/>
    </source>
</evidence>
<organism evidence="3">
    <name type="scientific">viral metagenome</name>
    <dbReference type="NCBI Taxonomy" id="1070528"/>
    <lineage>
        <taxon>unclassified sequences</taxon>
        <taxon>metagenomes</taxon>
        <taxon>organismal metagenomes</taxon>
    </lineage>
</organism>
<dbReference type="EMBL" id="MT142224">
    <property type="protein sequence ID" value="QJA76428.1"/>
    <property type="molecule type" value="Genomic_DNA"/>
</dbReference>
<accession>A0A6M3KS11</accession>
<reference evidence="3" key="1">
    <citation type="submission" date="2020-03" db="EMBL/GenBank/DDBJ databases">
        <title>The deep terrestrial virosphere.</title>
        <authorList>
            <person name="Holmfeldt K."/>
            <person name="Nilsson E."/>
            <person name="Simone D."/>
            <person name="Lopez-Fernandez M."/>
            <person name="Wu X."/>
            <person name="de Brujin I."/>
            <person name="Lundin D."/>
            <person name="Andersson A."/>
            <person name="Bertilsson S."/>
            <person name="Dopson M."/>
        </authorList>
    </citation>
    <scope>NUCLEOTIDE SEQUENCE</scope>
    <source>
        <strain evidence="2">MM415A01508</strain>
        <strain evidence="3">MM415B02325</strain>
    </source>
</reference>
<sequence length="86" mass="9794">MFGRKYDFLKRKCDGLEQRINELDRVYAMLLERHKTLAGKVKALSDHLGVSFIDVGFTTIGGKKYDTQSQTKPADLKAYQEAPRSV</sequence>
<gene>
    <name evidence="2" type="ORF">MM415A01508_0009</name>
    <name evidence="3" type="ORF">MM415B02325_0009</name>
</gene>
<feature type="coiled-coil region" evidence="1">
    <location>
        <begin position="6"/>
        <end position="33"/>
    </location>
</feature>
<dbReference type="AlphaFoldDB" id="A0A6M3KS11"/>
<evidence type="ECO:0000313" key="3">
    <source>
        <dbReference type="EMBL" id="QJA84913.1"/>
    </source>
</evidence>
<protein>
    <submittedName>
        <fullName evidence="3">Uncharacterized protein</fullName>
    </submittedName>
</protein>
<keyword evidence="1" id="KW-0175">Coiled coil</keyword>